<dbReference type="Pfam" id="PF25917">
    <property type="entry name" value="BSH_RND"/>
    <property type="match status" value="1"/>
</dbReference>
<dbReference type="Gene3D" id="2.40.30.170">
    <property type="match status" value="1"/>
</dbReference>
<evidence type="ECO:0000256" key="1">
    <source>
        <dbReference type="ARBA" id="ARBA00009477"/>
    </source>
</evidence>
<dbReference type="Pfam" id="PF25963">
    <property type="entry name" value="Beta-barrel_AAEA"/>
    <property type="match status" value="1"/>
</dbReference>
<reference evidence="5 6" key="1">
    <citation type="journal article" date="2024" name="Front. Plant Sci.">
        <title>Comprehensive phenomic and genomic studies of the species, Pectobacterium cacticida and proposal for reclassification as Alcorniella cacticida comb. nov.</title>
        <authorList>
            <person name="Jonca J."/>
            <person name="Pirhonen M."/>
            <person name="Waleron M.M."/>
            <person name="Gawor J."/>
            <person name="Mrozik A."/>
            <person name="Smoktunowicz M."/>
            <person name="Waleron K."/>
            <person name="Waleron M."/>
        </authorList>
    </citation>
    <scope>NUCLEOTIDE SEQUENCE [LARGE SCALE GENOMIC DNA]</scope>
    <source>
        <strain evidence="5 6">DPMP6</strain>
    </source>
</reference>
<sequence length="260" mass="28562">MKSLLSLLGRYVLTFSAVAVATLLAFILWKHYAQTPWTRDGRVRADVVQIAPDVSGPVLNVAVRDNQWVNRGDVLYSIDPHWLRLAVVSAQADVEAKRHEMLMRQDAARRRSQIKGVISSEDLQQTASAASVVAGYVTHLRLRPGDYATAGETKVAIIDAHSFWVVGYFEETKLQHIRTGNTAHITLMGFKPVITGHVESIGRGIDDNNDETGGLGLPNVEPTFSWVRLAQRIPVRIHIDTLPEGVELVAGLSASISITP</sequence>
<dbReference type="PANTHER" id="PTHR30367:SF12">
    <property type="entry name" value="P-HYDROXYBENZOIC ACID EFFLUX PUMP SUBUNIT AAEA"/>
    <property type="match status" value="1"/>
</dbReference>
<evidence type="ECO:0000259" key="3">
    <source>
        <dbReference type="Pfam" id="PF25917"/>
    </source>
</evidence>
<evidence type="ECO:0000259" key="4">
    <source>
        <dbReference type="Pfam" id="PF25963"/>
    </source>
</evidence>
<dbReference type="SUPFAM" id="SSF111369">
    <property type="entry name" value="HlyD-like secretion proteins"/>
    <property type="match status" value="1"/>
</dbReference>
<comment type="similarity">
    <text evidence="1">Belongs to the membrane fusion protein (MFP) (TC 8.A.1) family.</text>
</comment>
<dbReference type="Gene3D" id="1.10.287.470">
    <property type="entry name" value="Helix hairpin bin"/>
    <property type="match status" value="1"/>
</dbReference>
<dbReference type="EMBL" id="CP125967">
    <property type="protein sequence ID" value="WWO37383.1"/>
    <property type="molecule type" value="Genomic_DNA"/>
</dbReference>
<proteinExistence type="inferred from homology"/>
<keyword evidence="2" id="KW-0812">Transmembrane</keyword>
<dbReference type="InterPro" id="IPR050393">
    <property type="entry name" value="MFP_Efflux_Pump"/>
</dbReference>
<keyword evidence="6" id="KW-1185">Reference proteome</keyword>
<evidence type="ECO:0000256" key="2">
    <source>
        <dbReference type="SAM" id="Phobius"/>
    </source>
</evidence>
<organism evidence="5 6">
    <name type="scientific">Pectobacterium cacticida</name>
    <dbReference type="NCBI Taxonomy" id="69221"/>
    <lineage>
        <taxon>Bacteria</taxon>
        <taxon>Pseudomonadati</taxon>
        <taxon>Pseudomonadota</taxon>
        <taxon>Gammaproteobacteria</taxon>
        <taxon>Enterobacterales</taxon>
        <taxon>Pectobacteriaceae</taxon>
        <taxon>Pectobacterium</taxon>
    </lineage>
</organism>
<dbReference type="PANTHER" id="PTHR30367">
    <property type="entry name" value="P-HYDROXYBENZOIC ACID EFFLUX PUMP SUBUNIT AAEA-RELATED"/>
    <property type="match status" value="1"/>
</dbReference>
<dbReference type="RefSeq" id="WP_264498549.1">
    <property type="nucleotide sequence ID" value="NZ_CP109947.1"/>
</dbReference>
<keyword evidence="2" id="KW-0472">Membrane</keyword>
<gene>
    <name evidence="5" type="ORF">QNA12_12440</name>
</gene>
<feature type="domain" description="p-hydroxybenzoic acid efflux pump subunit AaeA-like beta-barrel" evidence="4">
    <location>
        <begin position="162"/>
        <end position="259"/>
    </location>
</feature>
<protein>
    <submittedName>
        <fullName evidence="5">HlyD family secretion protein</fullName>
    </submittedName>
</protein>
<evidence type="ECO:0000313" key="5">
    <source>
        <dbReference type="EMBL" id="WWO37383.1"/>
    </source>
</evidence>
<feature type="domain" description="Multidrug resistance protein MdtA-like barrel-sandwich hybrid" evidence="3">
    <location>
        <begin position="47"/>
        <end position="158"/>
    </location>
</feature>
<evidence type="ECO:0000313" key="6">
    <source>
        <dbReference type="Proteomes" id="UP001379444"/>
    </source>
</evidence>
<dbReference type="Gene3D" id="2.40.50.100">
    <property type="match status" value="1"/>
</dbReference>
<dbReference type="InterPro" id="IPR058625">
    <property type="entry name" value="MdtA-like_BSH"/>
</dbReference>
<keyword evidence="2" id="KW-1133">Transmembrane helix</keyword>
<feature type="transmembrane region" description="Helical" evidence="2">
    <location>
        <begin position="12"/>
        <end position="29"/>
    </location>
</feature>
<name>A0ABZ2G8J8_9GAMM</name>
<dbReference type="InterPro" id="IPR058634">
    <property type="entry name" value="AaeA-lik-b-barrel"/>
</dbReference>
<dbReference type="Proteomes" id="UP001379444">
    <property type="component" value="Chromosome"/>
</dbReference>
<accession>A0ABZ2G8J8</accession>